<dbReference type="EMBL" id="JAVRET010000018">
    <property type="protein sequence ID" value="MDT0409495.1"/>
    <property type="molecule type" value="Genomic_DNA"/>
</dbReference>
<feature type="chain" id="PRO_5045056512" description="LPXTG cell wall anchor domain-containing protein" evidence="3">
    <location>
        <begin position="30"/>
        <end position="355"/>
    </location>
</feature>
<evidence type="ECO:0000256" key="2">
    <source>
        <dbReference type="SAM" id="Phobius"/>
    </source>
</evidence>
<evidence type="ECO:0008006" key="6">
    <source>
        <dbReference type="Google" id="ProtNLM"/>
    </source>
</evidence>
<keyword evidence="5" id="KW-1185">Reference proteome</keyword>
<dbReference type="RefSeq" id="WP_010268201.1">
    <property type="nucleotide sequence ID" value="NZ_JAVRET010000018.1"/>
</dbReference>
<feature type="region of interest" description="Disordered" evidence="1">
    <location>
        <begin position="28"/>
        <end position="131"/>
    </location>
</feature>
<dbReference type="PROSITE" id="PS51318">
    <property type="entry name" value="TAT"/>
    <property type="match status" value="1"/>
</dbReference>
<keyword evidence="2" id="KW-0812">Transmembrane</keyword>
<evidence type="ECO:0000313" key="4">
    <source>
        <dbReference type="EMBL" id="MDT0409495.1"/>
    </source>
</evidence>
<protein>
    <recommendedName>
        <fullName evidence="6">LPXTG cell wall anchor domain-containing protein</fullName>
    </recommendedName>
</protein>
<feature type="signal peptide" evidence="3">
    <location>
        <begin position="1"/>
        <end position="29"/>
    </location>
</feature>
<comment type="caution">
    <text evidence="4">The sequence shown here is derived from an EMBL/GenBank/DDBJ whole genome shotgun (WGS) entry which is preliminary data.</text>
</comment>
<evidence type="ECO:0000256" key="1">
    <source>
        <dbReference type="SAM" id="MobiDB-lite"/>
    </source>
</evidence>
<feature type="compositionally biased region" description="Polar residues" evidence="1">
    <location>
        <begin position="284"/>
        <end position="293"/>
    </location>
</feature>
<feature type="region of interest" description="Disordered" evidence="1">
    <location>
        <begin position="282"/>
        <end position="317"/>
    </location>
</feature>
<gene>
    <name evidence="4" type="ORF">RM698_10570</name>
</gene>
<organism evidence="4 5">
    <name type="scientific">Streptomyces evansiae</name>
    <dbReference type="NCBI Taxonomy" id="3075535"/>
    <lineage>
        <taxon>Bacteria</taxon>
        <taxon>Bacillati</taxon>
        <taxon>Actinomycetota</taxon>
        <taxon>Actinomycetes</taxon>
        <taxon>Kitasatosporales</taxon>
        <taxon>Streptomycetaceae</taxon>
        <taxon>Streptomyces</taxon>
    </lineage>
</organism>
<feature type="compositionally biased region" description="Low complexity" evidence="1">
    <location>
        <begin position="296"/>
        <end position="317"/>
    </location>
</feature>
<feature type="compositionally biased region" description="Low complexity" evidence="1">
    <location>
        <begin position="62"/>
        <end position="95"/>
    </location>
</feature>
<feature type="compositionally biased region" description="Low complexity" evidence="1">
    <location>
        <begin position="103"/>
        <end position="123"/>
    </location>
</feature>
<accession>A0ABU2QYP8</accession>
<keyword evidence="3" id="KW-0732">Signal</keyword>
<keyword evidence="2" id="KW-0472">Membrane</keyword>
<keyword evidence="2" id="KW-1133">Transmembrane helix</keyword>
<sequence length="355" mass="35021">MKLRRALVTATATTALAPFALLTAPTAFADTESPAPGTTREASPSDTTTPEESPWSAETPGSVETTPETPPAATVTESAPEEPAAGTTGSTSPSPASSPPTSPASGGPSTSPSGSASPSTSPTDDGDSCEVGEEDDAAVLVAFSGLPGKLVRGSGWHPFALTFVNETSEPVHNLVAFAGVSGDAEGLRIFRTGQVALQAKNPGTGAWEPLAFDEESFDFLGSGQDLAPHEKLTYKLRLDVTSKAPVGSAFTLGAGVYDGADDPECLRVSSGGYGFQIVAPGTRTAGTKPTQGGSVPLPGTAASASASPSASPAAGSLASTGGDGALPVLGLAGGIAVLAGAGVVFAVRRRGDAAV</sequence>
<reference evidence="5" key="1">
    <citation type="submission" date="2023-07" db="EMBL/GenBank/DDBJ databases">
        <title>30 novel species of actinomycetes from the DSMZ collection.</title>
        <authorList>
            <person name="Nouioui I."/>
        </authorList>
    </citation>
    <scope>NUCLEOTIDE SEQUENCE [LARGE SCALE GENOMIC DNA]</scope>
    <source>
        <strain evidence="5">DSM 41979</strain>
    </source>
</reference>
<evidence type="ECO:0000256" key="3">
    <source>
        <dbReference type="SAM" id="SignalP"/>
    </source>
</evidence>
<feature type="transmembrane region" description="Helical" evidence="2">
    <location>
        <begin position="325"/>
        <end position="347"/>
    </location>
</feature>
<feature type="compositionally biased region" description="Polar residues" evidence="1">
    <location>
        <begin position="40"/>
        <end position="51"/>
    </location>
</feature>
<dbReference type="InterPro" id="IPR006311">
    <property type="entry name" value="TAT_signal"/>
</dbReference>
<name>A0ABU2QYP8_9ACTN</name>
<proteinExistence type="predicted"/>
<evidence type="ECO:0000313" key="5">
    <source>
        <dbReference type="Proteomes" id="UP001183610"/>
    </source>
</evidence>
<dbReference type="Proteomes" id="UP001183610">
    <property type="component" value="Unassembled WGS sequence"/>
</dbReference>